<dbReference type="EMBL" id="JACEGC010000075">
    <property type="protein sequence ID" value="MBC1196443.1"/>
    <property type="molecule type" value="Genomic_DNA"/>
</dbReference>
<protein>
    <submittedName>
        <fullName evidence="2">NAD-dependent epimerase/dehydratase family protein</fullName>
    </submittedName>
</protein>
<dbReference type="PANTHER" id="PTHR48079">
    <property type="entry name" value="PROTEIN YEEZ"/>
    <property type="match status" value="1"/>
</dbReference>
<dbReference type="SUPFAM" id="SSF51735">
    <property type="entry name" value="NAD(P)-binding Rossmann-fold domains"/>
    <property type="match status" value="1"/>
</dbReference>
<dbReference type="InterPro" id="IPR001509">
    <property type="entry name" value="Epimerase_deHydtase"/>
</dbReference>
<dbReference type="Proteomes" id="UP000525432">
    <property type="component" value="Unassembled WGS sequence"/>
</dbReference>
<name>A0A841UZ75_MICAE</name>
<evidence type="ECO:0000259" key="1">
    <source>
        <dbReference type="Pfam" id="PF01370"/>
    </source>
</evidence>
<dbReference type="RefSeq" id="WP_185240215.1">
    <property type="nucleotide sequence ID" value="NZ_JACEGC010000075.1"/>
</dbReference>
<feature type="domain" description="NAD-dependent epimerase/dehydratase" evidence="1">
    <location>
        <begin position="3"/>
        <end position="217"/>
    </location>
</feature>
<dbReference type="InterPro" id="IPR051783">
    <property type="entry name" value="NAD(P)-dependent_oxidoreduct"/>
</dbReference>
<gene>
    <name evidence="2" type="ORF">H0901_14585</name>
</gene>
<sequence length="325" mass="36087">MKVLVTGATGLVGSHLTEFLVKKGYDVRCLIQPSSDQSLLENWGVEIRQGDIREAEILEKAVKGCQKVYHLAAKVAHPGISYQTYYEVNVGGTINVTQACLKNDVERLIYGSTTGVYGTISNPPVNEKTPANPDSPYRQTKWIAEQSIIDAYRQEGLPVVTVRLTSVTGARASHWSGLLRAISKGNFRGVGTGENHHHTVDVNDVVQGLLCCANTPNIEGECYLIAHDHPIQFKALCNLMAEELGVNPIEMTNSIVPFKLFGDTAHFLYRSFGIKIPHGNRYDLFLSNKILDISKAKKELGYSPKVSIKESIHYLVNWYQKQEQT</sequence>
<organism evidence="2 3">
    <name type="scientific">Microcystis aeruginosa BLCC-F158</name>
    <dbReference type="NCBI Taxonomy" id="2755316"/>
    <lineage>
        <taxon>Bacteria</taxon>
        <taxon>Bacillati</taxon>
        <taxon>Cyanobacteriota</taxon>
        <taxon>Cyanophyceae</taxon>
        <taxon>Oscillatoriophycideae</taxon>
        <taxon>Chroococcales</taxon>
        <taxon>Microcystaceae</taxon>
        <taxon>Microcystis</taxon>
    </lineage>
</organism>
<dbReference type="AlphaFoldDB" id="A0A841UZ75"/>
<comment type="caution">
    <text evidence="2">The sequence shown here is derived from an EMBL/GenBank/DDBJ whole genome shotgun (WGS) entry which is preliminary data.</text>
</comment>
<evidence type="ECO:0000313" key="3">
    <source>
        <dbReference type="Proteomes" id="UP000525432"/>
    </source>
</evidence>
<dbReference type="PANTHER" id="PTHR48079:SF6">
    <property type="entry name" value="NAD(P)-BINDING DOMAIN-CONTAINING PROTEIN-RELATED"/>
    <property type="match status" value="1"/>
</dbReference>
<dbReference type="InterPro" id="IPR036291">
    <property type="entry name" value="NAD(P)-bd_dom_sf"/>
</dbReference>
<dbReference type="Pfam" id="PF01370">
    <property type="entry name" value="Epimerase"/>
    <property type="match status" value="1"/>
</dbReference>
<proteinExistence type="predicted"/>
<dbReference type="Gene3D" id="3.40.50.720">
    <property type="entry name" value="NAD(P)-binding Rossmann-like Domain"/>
    <property type="match status" value="1"/>
</dbReference>
<dbReference type="GO" id="GO:0005737">
    <property type="term" value="C:cytoplasm"/>
    <property type="evidence" value="ECO:0007669"/>
    <property type="project" value="TreeGrafter"/>
</dbReference>
<reference evidence="2 3" key="1">
    <citation type="submission" date="2020-07" db="EMBL/GenBank/DDBJ databases">
        <title>Genomes of two Microcystis aeruginosa (Cyanobacteria) strains from Florida (USA) with disparate toxicogenic potential.</title>
        <authorList>
            <person name="Lefler F.W."/>
            <person name="Barbosa M."/>
            <person name="Berthold D.E."/>
            <person name="Laughinghouse H.D. IV."/>
        </authorList>
    </citation>
    <scope>NUCLEOTIDE SEQUENCE [LARGE SCALE GENOMIC DNA]</scope>
    <source>
        <strain evidence="2 3">BLCCF158</strain>
    </source>
</reference>
<dbReference type="GO" id="GO:0004029">
    <property type="term" value="F:aldehyde dehydrogenase (NAD+) activity"/>
    <property type="evidence" value="ECO:0007669"/>
    <property type="project" value="TreeGrafter"/>
</dbReference>
<accession>A0A841UZ75</accession>
<evidence type="ECO:0000313" key="2">
    <source>
        <dbReference type="EMBL" id="MBC1196443.1"/>
    </source>
</evidence>